<evidence type="ECO:0000256" key="5">
    <source>
        <dbReference type="SAM" id="SignalP"/>
    </source>
</evidence>
<dbReference type="InterPro" id="IPR029095">
    <property type="entry name" value="NarX-like_N"/>
</dbReference>
<evidence type="ECO:0000256" key="2">
    <source>
        <dbReference type="ARBA" id="ARBA00022692"/>
    </source>
</evidence>
<evidence type="ECO:0000259" key="6">
    <source>
        <dbReference type="Pfam" id="PF13675"/>
    </source>
</evidence>
<keyword evidence="8" id="KW-1185">Reference proteome</keyword>
<proteinExistence type="predicted"/>
<keyword evidence="5" id="KW-0732">Signal</keyword>
<name>A0ABV8D577_9BURK</name>
<keyword evidence="2" id="KW-0812">Transmembrane</keyword>
<keyword evidence="3" id="KW-1133">Transmembrane helix</keyword>
<protein>
    <submittedName>
        <fullName evidence="7">Type IV pili methyl-accepting chemotaxis transducer N-terminal domain-containing protein</fullName>
    </submittedName>
</protein>
<dbReference type="RefSeq" id="WP_055400219.1">
    <property type="nucleotide sequence ID" value="NZ_JAMXAX010000021.1"/>
</dbReference>
<evidence type="ECO:0000256" key="1">
    <source>
        <dbReference type="ARBA" id="ARBA00004141"/>
    </source>
</evidence>
<evidence type="ECO:0000313" key="8">
    <source>
        <dbReference type="Proteomes" id="UP001595693"/>
    </source>
</evidence>
<dbReference type="Gene3D" id="1.20.120.960">
    <property type="entry name" value="Histidine kinase NarX, sensor domain"/>
    <property type="match status" value="1"/>
</dbReference>
<dbReference type="EMBL" id="JBHSAJ010000003">
    <property type="protein sequence ID" value="MFC3933509.1"/>
    <property type="molecule type" value="Genomic_DNA"/>
</dbReference>
<evidence type="ECO:0000256" key="3">
    <source>
        <dbReference type="ARBA" id="ARBA00022989"/>
    </source>
</evidence>
<dbReference type="InterPro" id="IPR042295">
    <property type="entry name" value="NarX-like_N_sf"/>
</dbReference>
<reference evidence="8" key="1">
    <citation type="journal article" date="2019" name="Int. J. Syst. Evol. Microbiol.">
        <title>The Global Catalogue of Microorganisms (GCM) 10K type strain sequencing project: providing services to taxonomists for standard genome sequencing and annotation.</title>
        <authorList>
            <consortium name="The Broad Institute Genomics Platform"/>
            <consortium name="The Broad Institute Genome Sequencing Center for Infectious Disease"/>
            <person name="Wu L."/>
            <person name="Ma J."/>
        </authorList>
    </citation>
    <scope>NUCLEOTIDE SEQUENCE [LARGE SCALE GENOMIC DNA]</scope>
    <source>
        <strain evidence="8">CCUG 2113</strain>
    </source>
</reference>
<accession>A0ABV8D577</accession>
<feature type="domain" description="NarX-like N-terminal" evidence="6">
    <location>
        <begin position="32"/>
        <end position="126"/>
    </location>
</feature>
<comment type="caution">
    <text evidence="7">The sequence shown here is derived from an EMBL/GenBank/DDBJ whole genome shotgun (WGS) entry which is preliminary data.</text>
</comment>
<keyword evidence="4" id="KW-0472">Membrane</keyword>
<feature type="domain" description="NarX-like N-terminal" evidence="6">
    <location>
        <begin position="148"/>
        <end position="228"/>
    </location>
</feature>
<evidence type="ECO:0000313" key="7">
    <source>
        <dbReference type="EMBL" id="MFC3933509.1"/>
    </source>
</evidence>
<dbReference type="Pfam" id="PF13675">
    <property type="entry name" value="PilJ"/>
    <property type="match status" value="2"/>
</dbReference>
<dbReference type="Proteomes" id="UP001595693">
    <property type="component" value="Unassembled WGS sequence"/>
</dbReference>
<organism evidence="7 8">
    <name type="scientific">Acidovorax facilis</name>
    <dbReference type="NCBI Taxonomy" id="12917"/>
    <lineage>
        <taxon>Bacteria</taxon>
        <taxon>Pseudomonadati</taxon>
        <taxon>Pseudomonadota</taxon>
        <taxon>Betaproteobacteria</taxon>
        <taxon>Burkholderiales</taxon>
        <taxon>Comamonadaceae</taxon>
        <taxon>Acidovorax</taxon>
    </lineage>
</organism>
<sequence length="267" mass="28746">MDRRTLLTAASCTAACSALAPLGNAHAQITDLNDAINKAGRQRMLSQRVGKAWLALAHKADTPTARQVMEQSIALFERQLVELKAYAPSPTIRETYTKLETAWAAHKTTLAAATSSTDNASAMLQADAKVLALAHLGTTQYEAASGKPVGHLVNIAGRQRMLSQRMAKFYLAAMLPVDASTATTEIAKARSEFIAATELLRNAPQATNRIRQELQLADGQWVFFDAALQRMQGGGNVNRQVAEVYVASENLLSSMDRVTGMYAALAA</sequence>
<comment type="subcellular location">
    <subcellularLocation>
        <location evidence="1">Membrane</location>
        <topology evidence="1">Multi-pass membrane protein</topology>
    </subcellularLocation>
</comment>
<feature type="signal peptide" evidence="5">
    <location>
        <begin position="1"/>
        <end position="27"/>
    </location>
</feature>
<gene>
    <name evidence="7" type="ORF">ACFOW3_02610</name>
</gene>
<feature type="chain" id="PRO_5046595244" evidence="5">
    <location>
        <begin position="28"/>
        <end position="267"/>
    </location>
</feature>
<evidence type="ECO:0000256" key="4">
    <source>
        <dbReference type="ARBA" id="ARBA00023136"/>
    </source>
</evidence>